<name>A0A4S3M0S6_9FLAO</name>
<evidence type="ECO:0000313" key="3">
    <source>
        <dbReference type="EMBL" id="THD67984.1"/>
    </source>
</evidence>
<dbReference type="GO" id="GO:0046872">
    <property type="term" value="F:metal ion binding"/>
    <property type="evidence" value="ECO:0007669"/>
    <property type="project" value="UniProtKB-KW"/>
</dbReference>
<proteinExistence type="predicted"/>
<dbReference type="Gene3D" id="2.60.120.10">
    <property type="entry name" value="Jelly Rolls"/>
    <property type="match status" value="1"/>
</dbReference>
<dbReference type="SUPFAM" id="SSF51182">
    <property type="entry name" value="RmlC-like cupins"/>
    <property type="match status" value="1"/>
</dbReference>
<feature type="domain" description="Cupin type-2" evidence="2">
    <location>
        <begin position="47"/>
        <end position="115"/>
    </location>
</feature>
<keyword evidence="4" id="KW-1185">Reference proteome</keyword>
<dbReference type="InterPro" id="IPR013096">
    <property type="entry name" value="Cupin_2"/>
</dbReference>
<evidence type="ECO:0000313" key="4">
    <source>
        <dbReference type="Proteomes" id="UP000305939"/>
    </source>
</evidence>
<protein>
    <submittedName>
        <fullName evidence="3">Cupin domain-containing protein</fullName>
    </submittedName>
</protein>
<keyword evidence="1" id="KW-0479">Metal-binding</keyword>
<dbReference type="EMBL" id="SSMC01000002">
    <property type="protein sequence ID" value="THD67984.1"/>
    <property type="molecule type" value="Genomic_DNA"/>
</dbReference>
<dbReference type="RefSeq" id="WP_136336189.1">
    <property type="nucleotide sequence ID" value="NZ_QXMP01000015.1"/>
</dbReference>
<dbReference type="AlphaFoldDB" id="A0A4S3M0S6"/>
<evidence type="ECO:0000256" key="1">
    <source>
        <dbReference type="ARBA" id="ARBA00022723"/>
    </source>
</evidence>
<dbReference type="InterPro" id="IPR051610">
    <property type="entry name" value="GPI/OXD"/>
</dbReference>
<dbReference type="PANTHER" id="PTHR35848:SF6">
    <property type="entry name" value="CUPIN TYPE-2 DOMAIN-CONTAINING PROTEIN"/>
    <property type="match status" value="1"/>
</dbReference>
<comment type="caution">
    <text evidence="3">The sequence shown here is derived from an EMBL/GenBank/DDBJ whole genome shotgun (WGS) entry which is preliminary data.</text>
</comment>
<dbReference type="Proteomes" id="UP000305939">
    <property type="component" value="Unassembled WGS sequence"/>
</dbReference>
<gene>
    <name evidence="3" type="ORF">E7Z59_10075</name>
</gene>
<sequence length="169" mass="18756">MSVINNFNFVSLGSLGDPDDYRPDSYISFNVDPGENGKRVEQMVVFRERIAPGDQIPLHRHTMEEVMMVDKGVIQARIGENEHTAREGSVIFIPGLALHGFKNIGTEIAQITAVFPSRHVDICYEGRNPAPGTENDAPQPPVNIDVRALAEGDLKNAVEEVSKDRFEQK</sequence>
<dbReference type="OrthoDB" id="2620172at2"/>
<evidence type="ECO:0000259" key="2">
    <source>
        <dbReference type="Pfam" id="PF07883"/>
    </source>
</evidence>
<reference evidence="3 4" key="1">
    <citation type="submission" date="2019-04" db="EMBL/GenBank/DDBJ databases">
        <title>Draft genome sequence of Robertkochia marina CC-AMO-30D.</title>
        <authorList>
            <person name="Hameed A."/>
            <person name="Lin S.-Y."/>
            <person name="Shahina M."/>
            <person name="Lai W.-A."/>
            <person name="Young C.-C."/>
        </authorList>
    </citation>
    <scope>NUCLEOTIDE SEQUENCE [LARGE SCALE GENOMIC DNA]</scope>
    <source>
        <strain evidence="3 4">CC-AMO-30D</strain>
    </source>
</reference>
<dbReference type="PANTHER" id="PTHR35848">
    <property type="entry name" value="OXALATE-BINDING PROTEIN"/>
    <property type="match status" value="1"/>
</dbReference>
<dbReference type="Pfam" id="PF07883">
    <property type="entry name" value="Cupin_2"/>
    <property type="match status" value="1"/>
</dbReference>
<dbReference type="InterPro" id="IPR014710">
    <property type="entry name" value="RmlC-like_jellyroll"/>
</dbReference>
<accession>A0A4S3M0S6</accession>
<organism evidence="3 4">
    <name type="scientific">Robertkochia marina</name>
    <dbReference type="NCBI Taxonomy" id="1227945"/>
    <lineage>
        <taxon>Bacteria</taxon>
        <taxon>Pseudomonadati</taxon>
        <taxon>Bacteroidota</taxon>
        <taxon>Flavobacteriia</taxon>
        <taxon>Flavobacteriales</taxon>
        <taxon>Flavobacteriaceae</taxon>
        <taxon>Robertkochia</taxon>
    </lineage>
</organism>
<dbReference type="InterPro" id="IPR011051">
    <property type="entry name" value="RmlC_Cupin_sf"/>
</dbReference>